<feature type="transmembrane region" description="Helical" evidence="1">
    <location>
        <begin position="202"/>
        <end position="222"/>
    </location>
</feature>
<feature type="transmembrane region" description="Helical" evidence="1">
    <location>
        <begin position="518"/>
        <end position="535"/>
    </location>
</feature>
<feature type="transmembrane region" description="Helical" evidence="1">
    <location>
        <begin position="158"/>
        <end position="182"/>
    </location>
</feature>
<proteinExistence type="predicted"/>
<gene>
    <name evidence="2" type="ORF">ALC60_04685</name>
</gene>
<feature type="transmembrane region" description="Helical" evidence="1">
    <location>
        <begin position="106"/>
        <end position="123"/>
    </location>
</feature>
<keyword evidence="3" id="KW-1185">Reference proteome</keyword>
<feature type="transmembrane region" description="Helical" evidence="1">
    <location>
        <begin position="314"/>
        <end position="346"/>
    </location>
</feature>
<protein>
    <recommendedName>
        <fullName evidence="4">Gustatory receptor</fullName>
    </recommendedName>
</protein>
<organism evidence="2 3">
    <name type="scientific">Mycetomoellerius zeteki</name>
    <dbReference type="NCBI Taxonomy" id="64791"/>
    <lineage>
        <taxon>Eukaryota</taxon>
        <taxon>Metazoa</taxon>
        <taxon>Ecdysozoa</taxon>
        <taxon>Arthropoda</taxon>
        <taxon>Hexapoda</taxon>
        <taxon>Insecta</taxon>
        <taxon>Pterygota</taxon>
        <taxon>Neoptera</taxon>
        <taxon>Endopterygota</taxon>
        <taxon>Hymenoptera</taxon>
        <taxon>Apocrita</taxon>
        <taxon>Aculeata</taxon>
        <taxon>Formicoidea</taxon>
        <taxon>Formicidae</taxon>
        <taxon>Myrmicinae</taxon>
        <taxon>Mycetomoellerius</taxon>
    </lineage>
</organism>
<feature type="transmembrane region" description="Helical" evidence="1">
    <location>
        <begin position="129"/>
        <end position="146"/>
    </location>
</feature>
<feature type="transmembrane region" description="Helical" evidence="1">
    <location>
        <begin position="65"/>
        <end position="86"/>
    </location>
</feature>
<keyword evidence="1" id="KW-0812">Transmembrane</keyword>
<feature type="transmembrane region" description="Helical" evidence="1">
    <location>
        <begin position="458"/>
        <end position="478"/>
    </location>
</feature>
<evidence type="ECO:0000313" key="2">
    <source>
        <dbReference type="EMBL" id="KYQ56412.1"/>
    </source>
</evidence>
<keyword evidence="1" id="KW-1133">Transmembrane helix</keyword>
<evidence type="ECO:0000313" key="3">
    <source>
        <dbReference type="Proteomes" id="UP000075809"/>
    </source>
</evidence>
<dbReference type="AlphaFoldDB" id="A0A151X7Q6"/>
<accession>A0A151X7Q6</accession>
<feature type="transmembrane region" description="Helical" evidence="1">
    <location>
        <begin position="33"/>
        <end position="53"/>
    </location>
</feature>
<feature type="transmembrane region" description="Helical" evidence="1">
    <location>
        <begin position="271"/>
        <end position="294"/>
    </location>
</feature>
<feature type="transmembrane region" description="Helical" evidence="1">
    <location>
        <begin position="428"/>
        <end position="446"/>
    </location>
</feature>
<dbReference type="EMBL" id="KQ982439">
    <property type="protein sequence ID" value="KYQ56412.1"/>
    <property type="molecule type" value="Genomic_DNA"/>
</dbReference>
<evidence type="ECO:0000256" key="1">
    <source>
        <dbReference type="SAM" id="Phobius"/>
    </source>
</evidence>
<keyword evidence="1" id="KW-0472">Membrane</keyword>
<evidence type="ECO:0008006" key="4">
    <source>
        <dbReference type="Google" id="ProtNLM"/>
    </source>
</evidence>
<reference evidence="2 3" key="1">
    <citation type="submission" date="2015-09" db="EMBL/GenBank/DDBJ databases">
        <title>Trachymyrmex zeteki WGS genome.</title>
        <authorList>
            <person name="Nygaard S."/>
            <person name="Hu H."/>
            <person name="Boomsma J."/>
            <person name="Zhang G."/>
        </authorList>
    </citation>
    <scope>NUCLEOTIDE SEQUENCE [LARGE SCALE GENOMIC DNA]</scope>
    <source>
        <strain evidence="2">Tzet28-1</strain>
        <tissue evidence="2">Whole body</tissue>
    </source>
</reference>
<dbReference type="Proteomes" id="UP000075809">
    <property type="component" value="Unassembled WGS sequence"/>
</dbReference>
<name>A0A151X7Q6_9HYME</name>
<sequence>MTETLERALAPLMTIGSFCDLGMFEHPVGQPRPYLSCLYVLAKWSFLTYTFYYPMYIYSFKSNFIHLRCFEPLITITLVLISFCRFKVKILKWHVHLQLCLISRKLNIVFQVQMLMQIIWYLAEATDFCLLMYQVFGGHEIIWTFIESFTILYKCFTFVLYSILFLTLNYVCQIINETVAILYKLSNYNHDENVREQMYSTILSFSIILAQVYNILSILAVMHEKFCLIMVWYEQDACARELKMCLRELAIVDNTLEVLGMPKKYQRLHNWIIRMIIGWILYIFTNLAYINLVFTIFFPNNTLNSLYLTYNTFIYFYPAFVITMNVLISATILGLVHVYTFTFLFIQFRYTRSRFHRVNDLLHILDSNLCESSADSRRQNRSILVHQRITGSKGHNQYIWIIMHVHLQLCLISRKLNIVFKVQMLMQMIWYLAEALQFYLIMYQVFGGHQIIWTFLEFIRILYKCFIFVLYSILFLTLNSVCQTVYYKINETVAILYKLSNYNLDDNLREQVNNYNKILYRILTVLWLIVLVLKIRTPT</sequence>